<protein>
    <submittedName>
        <fullName evidence="1">Uncharacterized protein</fullName>
    </submittedName>
</protein>
<name>A0A8J1U2F5_OWEFU</name>
<sequence>MPRDGLSVRGSEDTRPCPLRYITAISRCWGILTAIGLWGSTIEILRDLSQFFYVGWYLIAISILVTFFELMWILNKSACCVEEGTCCLIWKGLLWIDEWKKTLLYLAFSIPCFLRGPAVLMGIVSGLLLNILGIFYLVKSFRDSKCCQRDVEIDIDGTPTSQTTSLMQSEVNTQTDLEPLESQPNYPNENSPTQGQDENVASSFTQTTND</sequence>
<evidence type="ECO:0000313" key="1">
    <source>
        <dbReference type="EMBL" id="CAH1791201.1"/>
    </source>
</evidence>
<gene>
    <name evidence="1" type="ORF">OFUS_LOCUS16314</name>
</gene>
<dbReference type="PANTHER" id="PTHR28474">
    <property type="entry name" value="TRANSMEMBRANE PROTEIN 72"/>
    <property type="match status" value="1"/>
</dbReference>
<dbReference type="InterPro" id="IPR032055">
    <property type="entry name" value="TMEM72"/>
</dbReference>
<organism evidence="1 2">
    <name type="scientific">Owenia fusiformis</name>
    <name type="common">Polychaete worm</name>
    <dbReference type="NCBI Taxonomy" id="6347"/>
    <lineage>
        <taxon>Eukaryota</taxon>
        <taxon>Metazoa</taxon>
        <taxon>Spiralia</taxon>
        <taxon>Lophotrochozoa</taxon>
        <taxon>Annelida</taxon>
        <taxon>Polychaeta</taxon>
        <taxon>Sedentaria</taxon>
        <taxon>Canalipalpata</taxon>
        <taxon>Sabellida</taxon>
        <taxon>Oweniida</taxon>
        <taxon>Oweniidae</taxon>
        <taxon>Owenia</taxon>
    </lineage>
</organism>
<dbReference type="OrthoDB" id="5946061at2759"/>
<proteinExistence type="predicted"/>
<reference evidence="1" key="1">
    <citation type="submission" date="2022-03" db="EMBL/GenBank/DDBJ databases">
        <authorList>
            <person name="Martin C."/>
        </authorList>
    </citation>
    <scope>NUCLEOTIDE SEQUENCE</scope>
</reference>
<comment type="caution">
    <text evidence="1">The sequence shown here is derived from an EMBL/GenBank/DDBJ whole genome shotgun (WGS) entry which is preliminary data.</text>
</comment>
<dbReference type="Proteomes" id="UP000749559">
    <property type="component" value="Unassembled WGS sequence"/>
</dbReference>
<dbReference type="PANTHER" id="PTHR28474:SF1">
    <property type="entry name" value="TRANSMEMBRANE PROTEIN 72"/>
    <property type="match status" value="1"/>
</dbReference>
<accession>A0A8J1U2F5</accession>
<dbReference type="EMBL" id="CAIIXF020000008">
    <property type="protein sequence ID" value="CAH1791201.1"/>
    <property type="molecule type" value="Genomic_DNA"/>
</dbReference>
<evidence type="ECO:0000313" key="2">
    <source>
        <dbReference type="Proteomes" id="UP000749559"/>
    </source>
</evidence>
<dbReference type="AlphaFoldDB" id="A0A8J1U2F5"/>
<keyword evidence="2" id="KW-1185">Reference proteome</keyword>
<dbReference type="Pfam" id="PF16054">
    <property type="entry name" value="TMEM72"/>
    <property type="match status" value="1"/>
</dbReference>